<dbReference type="OrthoDB" id="17186at10239"/>
<gene>
    <name evidence="1" type="ORF">SEA_DUSK_7</name>
</gene>
<proteinExistence type="predicted"/>
<dbReference type="KEGG" id="vg:26795380"/>
<evidence type="ECO:0000313" key="1">
    <source>
        <dbReference type="EMBL" id="AKQ08006.1"/>
    </source>
</evidence>
<dbReference type="RefSeq" id="YP_009224275.1">
    <property type="nucleotide sequence ID" value="NC_029079.1"/>
</dbReference>
<evidence type="ECO:0000313" key="2">
    <source>
        <dbReference type="Proteomes" id="UP000204011"/>
    </source>
</evidence>
<dbReference type="EMBL" id="KT222942">
    <property type="protein sequence ID" value="AKQ08006.1"/>
    <property type="molecule type" value="Genomic_DNA"/>
</dbReference>
<sequence length="107" mass="11679">MVVFMNGYPKASVVSRALRRDAGIITTPRDRQGYHVSGDGTYPAGIFVDLSDLDVEFPRENVRAAADLHDHLTAAGWTLGPISSRNPTSIYVLKVPTKAERGLNPSR</sequence>
<protein>
    <submittedName>
        <fullName evidence="1">Uncharacterized protein</fullName>
    </submittedName>
</protein>
<organism evidence="1 2">
    <name type="scientific">Mycobacterium phage Dusk</name>
    <dbReference type="NCBI Taxonomy" id="1679524"/>
    <lineage>
        <taxon>Viruses</taxon>
        <taxon>Duplodnaviria</taxon>
        <taxon>Heunggongvirae</taxon>
        <taxon>Uroviricota</taxon>
        <taxon>Caudoviricetes</taxon>
        <taxon>Kostyavirus</taxon>
        <taxon>Kostyavirus toto</taxon>
    </lineage>
</organism>
<reference evidence="1 2" key="1">
    <citation type="submission" date="2015-06" db="EMBL/GenBank/DDBJ databases">
        <authorList>
            <person name="Feeney M.S."/>
            <person name="Mageeney C.M."/>
            <person name="Perl A.L."/>
            <person name="Chen J.E."/>
            <person name="Kelley R.A."/>
            <person name="Taylor D.H."/>
            <person name="Marzillier J.Y."/>
            <person name="Kenna M.A."/>
            <person name="Ware V.C."/>
            <person name="Serrano M.G."/>
            <person name="Buck G."/>
            <person name="Lee V."/>
            <person name="Wang Y."/>
            <person name="Carvalho R."/>
            <person name="Voegtly L."/>
            <person name="Shi R."/>
            <person name="Duckworth R."/>
            <person name="Johnson A."/>
            <person name="Loviza R."/>
            <person name="Walstead R."/>
            <person name="Shah Z."/>
            <person name="Kiflezghi M."/>
            <person name="Wade K."/>
            <person name="Delesalle V.A."/>
            <person name="Bradley K.W."/>
            <person name="Asai D.J."/>
            <person name="Bowman C.A."/>
            <person name="Russell D.A."/>
            <person name="Pope W.H."/>
            <person name="Jacobs-Sera D."/>
            <person name="Hendrix R.W."/>
            <person name="Hatfull G.F."/>
        </authorList>
    </citation>
    <scope>NUCLEOTIDE SEQUENCE [LARGE SCALE GENOMIC DNA]</scope>
</reference>
<accession>A0A0H4U356</accession>
<dbReference type="Proteomes" id="UP000204011">
    <property type="component" value="Segment"/>
</dbReference>
<dbReference type="GeneID" id="26795380"/>
<name>A0A0H4U356_9CAUD</name>